<evidence type="ECO:0000313" key="4">
    <source>
        <dbReference type="EMBL" id="KAK6760248.1"/>
    </source>
</evidence>
<dbReference type="EMBL" id="JAVFWL010000006">
    <property type="protein sequence ID" value="KAK6760248.1"/>
    <property type="molecule type" value="Genomic_DNA"/>
</dbReference>
<keyword evidence="1" id="KW-0677">Repeat</keyword>
<feature type="domain" description="DM13" evidence="3">
    <location>
        <begin position="49"/>
        <end position="159"/>
    </location>
</feature>
<name>A0ABR1ECR7_NECAM</name>
<sequence>MIMVEFLEIILENVSEMSTDCGDVLRYISSVELNKEAPHPTCCIRDPNRDVITGHYGTRLNPIAIIDAQTLLLQKFTIEGSKPPDAWIYAGRGEINQENGKKAFIIGRDSPAHHCSINEDWTNQDITVRLAEGQTVYDIEWISVFCYNYSVDFAHLPVNLTKNSPVEILDNLSELSKIVYNKTAREAYTQPIQPSNSYVDFELMKRGSYNFGSLIPNAVAMDTKDCSRCSEPGPPGHIGSPGRSERPEKSGTLRMPGLPGRPSPAT</sequence>
<keyword evidence="5" id="KW-1185">Reference proteome</keyword>
<proteinExistence type="predicted"/>
<gene>
    <name evidence="4" type="primary">Necator_chrX.g21816</name>
    <name evidence="4" type="ORF">RB195_021655</name>
</gene>
<accession>A0ABR1ECR7</accession>
<dbReference type="SMART" id="SM00686">
    <property type="entry name" value="DM13"/>
    <property type="match status" value="1"/>
</dbReference>
<dbReference type="InterPro" id="IPR052126">
    <property type="entry name" value="Spindle_Org/Thrombomodulin"/>
</dbReference>
<reference evidence="4 5" key="1">
    <citation type="submission" date="2023-08" db="EMBL/GenBank/DDBJ databases">
        <title>A Necator americanus chromosomal reference genome.</title>
        <authorList>
            <person name="Ilik V."/>
            <person name="Petrzelkova K.J."/>
            <person name="Pardy F."/>
            <person name="Fuh T."/>
            <person name="Niatou-Singa F.S."/>
            <person name="Gouil Q."/>
            <person name="Baker L."/>
            <person name="Ritchie M.E."/>
            <person name="Jex A.R."/>
            <person name="Gazzola D."/>
            <person name="Li H."/>
            <person name="Toshio Fujiwara R."/>
            <person name="Zhan B."/>
            <person name="Aroian R.V."/>
            <person name="Pafco B."/>
            <person name="Schwarz E.M."/>
        </authorList>
    </citation>
    <scope>NUCLEOTIDE SEQUENCE [LARGE SCALE GENOMIC DNA]</scope>
    <source>
        <strain evidence="4 5">Aroian</strain>
        <tissue evidence="4">Whole animal</tissue>
    </source>
</reference>
<dbReference type="PANTHER" id="PTHR24036:SF5">
    <property type="entry name" value="THROMBOMODULIN"/>
    <property type="match status" value="1"/>
</dbReference>
<comment type="caution">
    <text evidence="4">The sequence shown here is derived from an EMBL/GenBank/DDBJ whole genome shotgun (WGS) entry which is preliminary data.</text>
</comment>
<dbReference type="InterPro" id="IPR019545">
    <property type="entry name" value="DM13_domain"/>
</dbReference>
<dbReference type="Proteomes" id="UP001303046">
    <property type="component" value="Unassembled WGS sequence"/>
</dbReference>
<evidence type="ECO:0000256" key="1">
    <source>
        <dbReference type="ARBA" id="ARBA00022737"/>
    </source>
</evidence>
<dbReference type="PANTHER" id="PTHR24036">
    <property type="entry name" value="SKELETOR-RELATED"/>
    <property type="match status" value="1"/>
</dbReference>
<dbReference type="Pfam" id="PF10517">
    <property type="entry name" value="DM13"/>
    <property type="match status" value="1"/>
</dbReference>
<protein>
    <recommendedName>
        <fullName evidence="3">DM13 domain-containing protein</fullName>
    </recommendedName>
</protein>
<evidence type="ECO:0000256" key="2">
    <source>
        <dbReference type="SAM" id="MobiDB-lite"/>
    </source>
</evidence>
<feature type="region of interest" description="Disordered" evidence="2">
    <location>
        <begin position="226"/>
        <end position="266"/>
    </location>
</feature>
<organism evidence="4 5">
    <name type="scientific">Necator americanus</name>
    <name type="common">Human hookworm</name>
    <dbReference type="NCBI Taxonomy" id="51031"/>
    <lineage>
        <taxon>Eukaryota</taxon>
        <taxon>Metazoa</taxon>
        <taxon>Ecdysozoa</taxon>
        <taxon>Nematoda</taxon>
        <taxon>Chromadorea</taxon>
        <taxon>Rhabditida</taxon>
        <taxon>Rhabditina</taxon>
        <taxon>Rhabditomorpha</taxon>
        <taxon>Strongyloidea</taxon>
        <taxon>Ancylostomatidae</taxon>
        <taxon>Bunostominae</taxon>
        <taxon>Necator</taxon>
    </lineage>
</organism>
<evidence type="ECO:0000313" key="5">
    <source>
        <dbReference type="Proteomes" id="UP001303046"/>
    </source>
</evidence>
<dbReference type="PROSITE" id="PS51549">
    <property type="entry name" value="DM13"/>
    <property type="match status" value="1"/>
</dbReference>
<evidence type="ECO:0000259" key="3">
    <source>
        <dbReference type="PROSITE" id="PS51549"/>
    </source>
</evidence>